<dbReference type="EMBL" id="ML986486">
    <property type="protein sequence ID" value="KAF2279691.1"/>
    <property type="molecule type" value="Genomic_DNA"/>
</dbReference>
<feature type="transmembrane region" description="Helical" evidence="2">
    <location>
        <begin position="235"/>
        <end position="253"/>
    </location>
</feature>
<protein>
    <submittedName>
        <fullName evidence="3">Uncharacterized protein</fullName>
    </submittedName>
</protein>
<feature type="transmembrane region" description="Helical" evidence="2">
    <location>
        <begin position="273"/>
        <end position="296"/>
    </location>
</feature>
<feature type="transmembrane region" description="Helical" evidence="2">
    <location>
        <begin position="209"/>
        <end position="230"/>
    </location>
</feature>
<dbReference type="RefSeq" id="XP_033657230.1">
    <property type="nucleotide sequence ID" value="XM_033800681.1"/>
</dbReference>
<gene>
    <name evidence="3" type="ORF">EI97DRAFT_455902</name>
</gene>
<feature type="transmembrane region" description="Helical" evidence="2">
    <location>
        <begin position="169"/>
        <end position="189"/>
    </location>
</feature>
<evidence type="ECO:0000313" key="3">
    <source>
        <dbReference type="EMBL" id="KAF2279691.1"/>
    </source>
</evidence>
<feature type="compositionally biased region" description="Polar residues" evidence="1">
    <location>
        <begin position="82"/>
        <end position="100"/>
    </location>
</feature>
<reference evidence="3" key="1">
    <citation type="journal article" date="2020" name="Stud. Mycol.">
        <title>101 Dothideomycetes genomes: a test case for predicting lifestyles and emergence of pathogens.</title>
        <authorList>
            <person name="Haridas S."/>
            <person name="Albert R."/>
            <person name="Binder M."/>
            <person name="Bloem J."/>
            <person name="Labutti K."/>
            <person name="Salamov A."/>
            <person name="Andreopoulos B."/>
            <person name="Baker S."/>
            <person name="Barry K."/>
            <person name="Bills G."/>
            <person name="Bluhm B."/>
            <person name="Cannon C."/>
            <person name="Castanera R."/>
            <person name="Culley D."/>
            <person name="Daum C."/>
            <person name="Ezra D."/>
            <person name="Gonzalez J."/>
            <person name="Henrissat B."/>
            <person name="Kuo A."/>
            <person name="Liang C."/>
            <person name="Lipzen A."/>
            <person name="Lutzoni F."/>
            <person name="Magnuson J."/>
            <person name="Mondo S."/>
            <person name="Nolan M."/>
            <person name="Ohm R."/>
            <person name="Pangilinan J."/>
            <person name="Park H.-J."/>
            <person name="Ramirez L."/>
            <person name="Alfaro M."/>
            <person name="Sun H."/>
            <person name="Tritt A."/>
            <person name="Yoshinaga Y."/>
            <person name="Zwiers L.-H."/>
            <person name="Turgeon B."/>
            <person name="Goodwin S."/>
            <person name="Spatafora J."/>
            <person name="Crous P."/>
            <person name="Grigoriev I."/>
        </authorList>
    </citation>
    <scope>NUCLEOTIDE SEQUENCE</scope>
    <source>
        <strain evidence="3">CBS 379.55</strain>
    </source>
</reference>
<keyword evidence="2" id="KW-1133">Transmembrane helix</keyword>
<keyword evidence="4" id="KW-1185">Reference proteome</keyword>
<sequence>MTHEPAIELGGIRSTESRSSAGEALRDDAQATPPYVNDELHAGRTRRQRNSDDEGHQPAALNESDSLLLKSAQSEIHALPEQFSSSKHAATSTSVRQISPHNDDEKSGLRRRNHNATHTSPTRSLLRSVGLKIVTSGNRIRRRPQQRATGEPPKVVESRSLILALTRTGAHILPVSATVFLICFNAIGFLNGPDISTAANFTLQLAAKFYELAVVGSLTVIVLEIIRYYLLREGITFGLVGAGATFSSLNFLWSPEFWGLFTSSVPRRVKIFVGSALILCCLLASTIGPASTLLFLPIQLWLPAASTEFYLGGTEDQLYPLRLTAEHGGPDICRQSPLPSYEQCLYAGFTKILPLMTTVGPVRPGWGVFLSGGSGTQVPPRIMTGMSPDQYKNYSVVAETWAMMPTVAMIAHLQVLGIANGAAWGYAKGRNRRLRDFVGGGGGYGIAEGKLPTVRTVCGNSRRIDNNTATLEFPVIERDKYWRDGLKTGPIQEVQIGDLASADDGDMFKRLNISHRQARAKWVTLPPSLGSSVSAGVIVTGQNDTTLVAQGCVVDARWAQGEYLNHFDSFLHSLDANPGKQPMSETSEFKFDRAQYLDERYKPYFGPTMNMTSEWFDSWILPMPEQAQIGSSYNQTNFEALLNTSAMNDPFYRLDQIDNSRINLEYYITMFLLDALSRVGFSLQTPTPTANGIKPELRTPGVTDDKFLNGGPIYDRPNFPHMTYHYRTFKYGTAWYFNGYSQWIALSVLLLHTVLALAHSILILWRRTSSEAWDSVAELMALAYNSNGDGEELENCAAGIISADTLKRTVMAAKSTDGKAQLVFLDEGSGGGEVDSGRGKDALWRRGLSHIFPGEALG</sequence>
<dbReference type="AlphaFoldDB" id="A0A6A6JSV5"/>
<evidence type="ECO:0000256" key="1">
    <source>
        <dbReference type="SAM" id="MobiDB-lite"/>
    </source>
</evidence>
<feature type="region of interest" description="Disordered" evidence="1">
    <location>
        <begin position="1"/>
        <end position="59"/>
    </location>
</feature>
<evidence type="ECO:0000313" key="4">
    <source>
        <dbReference type="Proteomes" id="UP000800097"/>
    </source>
</evidence>
<feature type="region of interest" description="Disordered" evidence="1">
    <location>
        <begin position="82"/>
        <end position="123"/>
    </location>
</feature>
<organism evidence="3 4">
    <name type="scientific">Westerdykella ornata</name>
    <dbReference type="NCBI Taxonomy" id="318751"/>
    <lineage>
        <taxon>Eukaryota</taxon>
        <taxon>Fungi</taxon>
        <taxon>Dikarya</taxon>
        <taxon>Ascomycota</taxon>
        <taxon>Pezizomycotina</taxon>
        <taxon>Dothideomycetes</taxon>
        <taxon>Pleosporomycetidae</taxon>
        <taxon>Pleosporales</taxon>
        <taxon>Sporormiaceae</taxon>
        <taxon>Westerdykella</taxon>
    </lineage>
</organism>
<keyword evidence="2" id="KW-0812">Transmembrane</keyword>
<proteinExistence type="predicted"/>
<evidence type="ECO:0000256" key="2">
    <source>
        <dbReference type="SAM" id="Phobius"/>
    </source>
</evidence>
<dbReference type="GeneID" id="54553856"/>
<dbReference type="OrthoDB" id="5342924at2759"/>
<keyword evidence="2" id="KW-0472">Membrane</keyword>
<accession>A0A6A6JSV5</accession>
<dbReference type="Proteomes" id="UP000800097">
    <property type="component" value="Unassembled WGS sequence"/>
</dbReference>
<feature type="transmembrane region" description="Helical" evidence="2">
    <location>
        <begin position="743"/>
        <end position="765"/>
    </location>
</feature>
<name>A0A6A6JSV5_WESOR</name>